<feature type="domain" description="N-acetyltransferase" evidence="1">
    <location>
        <begin position="9"/>
        <end position="169"/>
    </location>
</feature>
<dbReference type="STRING" id="574349.SAMN05443545_101535"/>
<evidence type="ECO:0000313" key="2">
    <source>
        <dbReference type="EMBL" id="SDW29578.1"/>
    </source>
</evidence>
<dbReference type="AlphaFoldDB" id="A0A1H2SDK2"/>
<name>A0A1H2SDK2_9GAMM</name>
<dbReference type="GO" id="GO:0005840">
    <property type="term" value="C:ribosome"/>
    <property type="evidence" value="ECO:0007669"/>
    <property type="project" value="UniProtKB-KW"/>
</dbReference>
<evidence type="ECO:0000259" key="1">
    <source>
        <dbReference type="PROSITE" id="PS51186"/>
    </source>
</evidence>
<accession>A0A1H2SDK2</accession>
<organism evidence="2 3">
    <name type="scientific">Aidingimonas halophila</name>
    <dbReference type="NCBI Taxonomy" id="574349"/>
    <lineage>
        <taxon>Bacteria</taxon>
        <taxon>Pseudomonadati</taxon>
        <taxon>Pseudomonadota</taxon>
        <taxon>Gammaproteobacteria</taxon>
        <taxon>Oceanospirillales</taxon>
        <taxon>Halomonadaceae</taxon>
        <taxon>Aidingimonas</taxon>
    </lineage>
</organism>
<proteinExistence type="predicted"/>
<dbReference type="EMBL" id="FNNI01000001">
    <property type="protein sequence ID" value="SDW29578.1"/>
    <property type="molecule type" value="Genomic_DNA"/>
</dbReference>
<reference evidence="2 3" key="1">
    <citation type="submission" date="2016-10" db="EMBL/GenBank/DDBJ databases">
        <authorList>
            <person name="de Groot N.N."/>
        </authorList>
    </citation>
    <scope>NUCLEOTIDE SEQUENCE [LARGE SCALE GENOMIC DNA]</scope>
    <source>
        <strain evidence="2 3">DSM 19219</strain>
    </source>
</reference>
<keyword evidence="3" id="KW-1185">Reference proteome</keyword>
<dbReference type="PANTHER" id="PTHR43138:SF1">
    <property type="entry name" value="N-ACETYLTRANSFERASE ACA1"/>
    <property type="match status" value="1"/>
</dbReference>
<dbReference type="Gene3D" id="3.40.630.30">
    <property type="match status" value="1"/>
</dbReference>
<dbReference type="SUPFAM" id="SSF55729">
    <property type="entry name" value="Acyl-CoA N-acyltransferases (Nat)"/>
    <property type="match status" value="1"/>
</dbReference>
<dbReference type="PANTHER" id="PTHR43138">
    <property type="entry name" value="ACETYLTRANSFERASE, GNAT FAMILY"/>
    <property type="match status" value="1"/>
</dbReference>
<evidence type="ECO:0000313" key="3">
    <source>
        <dbReference type="Proteomes" id="UP000198500"/>
    </source>
</evidence>
<dbReference type="InterPro" id="IPR016181">
    <property type="entry name" value="Acyl_CoA_acyltransferase"/>
</dbReference>
<dbReference type="Pfam" id="PF00583">
    <property type="entry name" value="Acetyltransf_1"/>
    <property type="match status" value="1"/>
</dbReference>
<dbReference type="GO" id="GO:0016747">
    <property type="term" value="F:acyltransferase activity, transferring groups other than amino-acyl groups"/>
    <property type="evidence" value="ECO:0007669"/>
    <property type="project" value="InterPro"/>
</dbReference>
<gene>
    <name evidence="2" type="ORF">SAMN05443545_101535</name>
</gene>
<keyword evidence="2" id="KW-0687">Ribonucleoprotein</keyword>
<keyword evidence="2" id="KW-0689">Ribosomal protein</keyword>
<dbReference type="PROSITE" id="PS51186">
    <property type="entry name" value="GNAT"/>
    <property type="match status" value="1"/>
</dbReference>
<dbReference type="Proteomes" id="UP000198500">
    <property type="component" value="Unassembled WGS sequence"/>
</dbReference>
<protein>
    <submittedName>
        <fullName evidence="2">Ribosomal protein S18 acetylase RimI</fullName>
    </submittedName>
</protein>
<dbReference type="InterPro" id="IPR000182">
    <property type="entry name" value="GNAT_dom"/>
</dbReference>
<dbReference type="CDD" id="cd04301">
    <property type="entry name" value="NAT_SF"/>
    <property type="match status" value="1"/>
</dbReference>
<dbReference type="InterPro" id="IPR052742">
    <property type="entry name" value="Mito_N-acetyltransferase"/>
</dbReference>
<sequence length="169" mass="18629">MRMNDAETISLRQATAPDWPALWQIIEPVFRAGETYAISPDIQESSARQLWLDAPTATFIAENENGDALGTYYIKPNQAGGGSHVCNCGYIVAPQAQGMGIATRMCLHSQDEARRLGFHAMQYNLVVASNEGAVRLWQKLGFSIVGTLPDAFHHPELGLVDAHVMYKRL</sequence>